<gene>
    <name evidence="1" type="ORF">CDN99_04170</name>
</gene>
<dbReference type="AlphaFoldDB" id="A0A246JM11"/>
<comment type="caution">
    <text evidence="1">The sequence shown here is derived from an EMBL/GenBank/DDBJ whole genome shotgun (WGS) entry which is preliminary data.</text>
</comment>
<dbReference type="EMBL" id="NIOF01000001">
    <property type="protein sequence ID" value="OWQ93661.1"/>
    <property type="molecule type" value="Genomic_DNA"/>
</dbReference>
<sequence length="137" mass="14628">MALTSDATLLRLQRMSFPDDADILARSEALERQSCSLLGRALQATSGDAVSVNAAYQAGYIALMSALSVSEVGSYSDHPNKTAAALGAQRLRLSPEDQLLARDGASTYYSPATRSTSELKQHVGWARRARAAADWAP</sequence>
<reference evidence="1 2" key="1">
    <citation type="journal article" date="2008" name="Int. J. Syst. Evol. Microbiol.">
        <title>Description of Roseateles aquatilis sp. nov. and Roseateles terrae sp. nov., in the class Betaproteobacteria, and emended description of the genus Roseateles.</title>
        <authorList>
            <person name="Gomila M."/>
            <person name="Bowien B."/>
            <person name="Falsen E."/>
            <person name="Moore E.R."/>
            <person name="Lalucat J."/>
        </authorList>
    </citation>
    <scope>NUCLEOTIDE SEQUENCE [LARGE SCALE GENOMIC DNA]</scope>
    <source>
        <strain evidence="1 2">CCUG 48205</strain>
    </source>
</reference>
<keyword evidence="2" id="KW-1185">Reference proteome</keyword>
<name>A0A246JM11_9BURK</name>
<proteinExistence type="predicted"/>
<evidence type="ECO:0000313" key="2">
    <source>
        <dbReference type="Proteomes" id="UP000197468"/>
    </source>
</evidence>
<organism evidence="1 2">
    <name type="scientific">Roseateles aquatilis</name>
    <dbReference type="NCBI Taxonomy" id="431061"/>
    <lineage>
        <taxon>Bacteria</taxon>
        <taxon>Pseudomonadati</taxon>
        <taxon>Pseudomonadota</taxon>
        <taxon>Betaproteobacteria</taxon>
        <taxon>Burkholderiales</taxon>
        <taxon>Sphaerotilaceae</taxon>
        <taxon>Roseateles</taxon>
    </lineage>
</organism>
<accession>A0A246JM11</accession>
<protein>
    <submittedName>
        <fullName evidence="1">Uncharacterized protein</fullName>
    </submittedName>
</protein>
<dbReference type="Proteomes" id="UP000197468">
    <property type="component" value="Unassembled WGS sequence"/>
</dbReference>
<evidence type="ECO:0000313" key="1">
    <source>
        <dbReference type="EMBL" id="OWQ93661.1"/>
    </source>
</evidence>